<evidence type="ECO:0008006" key="3">
    <source>
        <dbReference type="Google" id="ProtNLM"/>
    </source>
</evidence>
<dbReference type="Pfam" id="PF25209">
    <property type="entry name" value="Phage_capsid_4"/>
    <property type="match status" value="1"/>
</dbReference>
<dbReference type="EMBL" id="LR796227">
    <property type="protein sequence ID" value="CAB4127969.1"/>
    <property type="molecule type" value="Genomic_DNA"/>
</dbReference>
<organism evidence="1">
    <name type="scientific">uncultured Caudovirales phage</name>
    <dbReference type="NCBI Taxonomy" id="2100421"/>
    <lineage>
        <taxon>Viruses</taxon>
        <taxon>Duplodnaviria</taxon>
        <taxon>Heunggongvirae</taxon>
        <taxon>Uroviricota</taxon>
        <taxon>Caudoviricetes</taxon>
        <taxon>Peduoviridae</taxon>
        <taxon>Maltschvirus</taxon>
        <taxon>Maltschvirus maltsch</taxon>
    </lineage>
</organism>
<gene>
    <name evidence="1" type="ORF">UFOVP109_14</name>
    <name evidence="2" type="ORF">UFOVP224_27</name>
</gene>
<proteinExistence type="predicted"/>
<sequence length="283" mass="29309">MAYPSNTNTSQNSELFAPLVTQAQYAAYENSVARQLVTVFDAPTNTGKVLQVPVWSSISSQNITDEAAATLKNTDTSSATITLSEHVVYHQVTDMVRDSAYNDVFASLGDQSGRAIAEGVDTQVFATFSNFSTDLGTANTAVTAQTIMKAAATLRGRKLTGPFYAVLHPAQAYGIKANLTATTSYASVSNVGNDILSGFYIGTIAGVQIFESALVPASGSANNAVGAVFAPSAIGHAMRGSIDMNTLYLPASRATDVVLKAVAGASVLNSTFGVAITGPSVIS</sequence>
<reference evidence="1" key="1">
    <citation type="submission" date="2020-04" db="EMBL/GenBank/DDBJ databases">
        <authorList>
            <person name="Chiriac C."/>
            <person name="Salcher M."/>
            <person name="Ghai R."/>
            <person name="Kavagutti S V."/>
        </authorList>
    </citation>
    <scope>NUCLEOTIDE SEQUENCE</scope>
</reference>
<dbReference type="EMBL" id="LR798270">
    <property type="protein sequence ID" value="CAB5219087.1"/>
    <property type="molecule type" value="Genomic_DNA"/>
</dbReference>
<evidence type="ECO:0000313" key="1">
    <source>
        <dbReference type="EMBL" id="CAB4127969.1"/>
    </source>
</evidence>
<dbReference type="SUPFAM" id="SSF56563">
    <property type="entry name" value="Major capsid protein gp5"/>
    <property type="match status" value="1"/>
</dbReference>
<protein>
    <recommendedName>
        <fullName evidence="3">Major capsid protein Gp5</fullName>
    </recommendedName>
</protein>
<name>A0A6J5L848_9CAUD</name>
<evidence type="ECO:0000313" key="2">
    <source>
        <dbReference type="EMBL" id="CAB5219087.1"/>
    </source>
</evidence>
<accession>A0A6J5L848</accession>